<name>A0ABT6FCU3_9BACT</name>
<dbReference type="EMBL" id="JARRAG010000002">
    <property type="protein sequence ID" value="MDG3005384.1"/>
    <property type="molecule type" value="Genomic_DNA"/>
</dbReference>
<dbReference type="Proteomes" id="UP001216907">
    <property type="component" value="Unassembled WGS sequence"/>
</dbReference>
<comment type="caution">
    <text evidence="1">The sequence shown here is derived from an EMBL/GenBank/DDBJ whole genome shotgun (WGS) entry which is preliminary data.</text>
</comment>
<dbReference type="InterPro" id="IPR025048">
    <property type="entry name" value="DUF3987"/>
</dbReference>
<organism evidence="1 2">
    <name type="scientific">Paludisphaera mucosa</name>
    <dbReference type="NCBI Taxonomy" id="3030827"/>
    <lineage>
        <taxon>Bacteria</taxon>
        <taxon>Pseudomonadati</taxon>
        <taxon>Planctomycetota</taxon>
        <taxon>Planctomycetia</taxon>
        <taxon>Isosphaerales</taxon>
        <taxon>Isosphaeraceae</taxon>
        <taxon>Paludisphaera</taxon>
    </lineage>
</organism>
<reference evidence="1 2" key="1">
    <citation type="submission" date="2023-03" db="EMBL/GenBank/DDBJ databases">
        <title>Paludisphaera mucosa sp. nov. a novel planctomycete from northern fen.</title>
        <authorList>
            <person name="Ivanova A."/>
        </authorList>
    </citation>
    <scope>NUCLEOTIDE SEQUENCE [LARGE SCALE GENOMIC DNA]</scope>
    <source>
        <strain evidence="1 2">Pla2</strain>
    </source>
</reference>
<keyword evidence="2" id="KW-1185">Reference proteome</keyword>
<proteinExistence type="predicted"/>
<dbReference type="Pfam" id="PF13148">
    <property type="entry name" value="DUF3987"/>
    <property type="match status" value="1"/>
</dbReference>
<accession>A0ABT6FCU3</accession>
<protein>
    <submittedName>
        <fullName evidence="1">DUF3987 domain-containing protein</fullName>
    </submittedName>
</protein>
<gene>
    <name evidence="1" type="ORF">PZE19_16455</name>
</gene>
<evidence type="ECO:0000313" key="1">
    <source>
        <dbReference type="EMBL" id="MDG3005384.1"/>
    </source>
</evidence>
<dbReference type="RefSeq" id="WP_277864359.1">
    <property type="nucleotide sequence ID" value="NZ_JARRAG010000002.1"/>
</dbReference>
<evidence type="ECO:0000313" key="2">
    <source>
        <dbReference type="Proteomes" id="UP001216907"/>
    </source>
</evidence>
<sequence length="369" mass="39257">MFDLMAGRYAANKDAAKYGVFLKGHAGDALRVDRKGRPSEFVARPALTLGLAVQPEVVRGLGRIPGSRGRGLTARFLFAMPRSVVGRRIVAPPAVPESVKRAYRESVLALLGQPSDADAASVARVLCFAEEARARWADFAAWIEPQLGEAGPLAGMADWAGKLSGAVARIAGLLHMADHATDRAPWEAPISAGVVERAVRIGRYLIPHARVAYDLMDVDPLVEDAEHLLGWIRRRDGGAADAGRTFSKRQAFEGVKARFKKVTALDPALELLEKHHFIRPRAGERLPNRGRPPGPAYEVNPLVLEGAAGPTMNLAHPADATDGLGLAGGGRSPRISANYANVSGASPARSRFAAEPAIGGDGEFEEGVI</sequence>